<evidence type="ECO:0000256" key="8">
    <source>
        <dbReference type="PIRSR" id="PIRSR000862-1"/>
    </source>
</evidence>
<protein>
    <recommendedName>
        <fullName evidence="7">Lipase</fullName>
    </recommendedName>
</protein>
<dbReference type="STRING" id="131310.A0A0N5A518"/>
<dbReference type="Pfam" id="PF04083">
    <property type="entry name" value="Abhydro_lipase"/>
    <property type="match status" value="1"/>
</dbReference>
<dbReference type="Gene3D" id="3.40.50.1820">
    <property type="entry name" value="alpha/beta hydrolase"/>
    <property type="match status" value="1"/>
</dbReference>
<dbReference type="AlphaFoldDB" id="A0A0N5A518"/>
<dbReference type="PIRSF" id="PIRSF000862">
    <property type="entry name" value="Steryl_ester_lip"/>
    <property type="match status" value="1"/>
</dbReference>
<proteinExistence type="inferred from homology"/>
<feature type="active site" description="Charge relay system" evidence="8">
    <location>
        <position position="347"/>
    </location>
</feature>
<evidence type="ECO:0000313" key="11">
    <source>
        <dbReference type="WBParaSite" id="PTRK_0001680200.1"/>
    </source>
</evidence>
<dbReference type="FunFam" id="3.40.50.1820:FF:000057">
    <property type="entry name" value="Lipase"/>
    <property type="match status" value="1"/>
</dbReference>
<organism evidence="10 11">
    <name type="scientific">Parastrongyloides trichosuri</name>
    <name type="common">Possum-specific nematode worm</name>
    <dbReference type="NCBI Taxonomy" id="131310"/>
    <lineage>
        <taxon>Eukaryota</taxon>
        <taxon>Metazoa</taxon>
        <taxon>Ecdysozoa</taxon>
        <taxon>Nematoda</taxon>
        <taxon>Chromadorea</taxon>
        <taxon>Rhabditida</taxon>
        <taxon>Tylenchina</taxon>
        <taxon>Panagrolaimomorpha</taxon>
        <taxon>Strongyloidoidea</taxon>
        <taxon>Strongyloididae</taxon>
        <taxon>Parastrongyloides</taxon>
    </lineage>
</organism>
<reference evidence="11" key="1">
    <citation type="submission" date="2017-02" db="UniProtKB">
        <authorList>
            <consortium name="WormBaseParasite"/>
        </authorList>
    </citation>
    <scope>IDENTIFICATION</scope>
</reference>
<evidence type="ECO:0000256" key="3">
    <source>
        <dbReference type="ARBA" id="ARBA00022801"/>
    </source>
</evidence>
<evidence type="ECO:0000256" key="1">
    <source>
        <dbReference type="ARBA" id="ARBA00010701"/>
    </source>
</evidence>
<dbReference type="GO" id="GO:0016788">
    <property type="term" value="F:hydrolase activity, acting on ester bonds"/>
    <property type="evidence" value="ECO:0007669"/>
    <property type="project" value="InterPro"/>
</dbReference>
<feature type="active site" description="Charge relay system" evidence="8">
    <location>
        <position position="315"/>
    </location>
</feature>
<keyword evidence="10" id="KW-1185">Reference proteome</keyword>
<dbReference type="Proteomes" id="UP000038045">
    <property type="component" value="Unplaced"/>
</dbReference>
<evidence type="ECO:0000256" key="7">
    <source>
        <dbReference type="PIRNR" id="PIRNR000862"/>
    </source>
</evidence>
<keyword evidence="4 7" id="KW-0442">Lipid degradation</keyword>
<dbReference type="InterPro" id="IPR006693">
    <property type="entry name" value="AB_hydrolase_lipase"/>
</dbReference>
<accession>A0A0N5A518</accession>
<dbReference type="GO" id="GO:0016042">
    <property type="term" value="P:lipid catabolic process"/>
    <property type="evidence" value="ECO:0007669"/>
    <property type="project" value="UniProtKB-KW"/>
</dbReference>
<evidence type="ECO:0000256" key="6">
    <source>
        <dbReference type="ARBA" id="ARBA00023180"/>
    </source>
</evidence>
<sequence>MTTKDICETFGYTFKSYKVITEDGYILELHRIPCGKDGKKYKNVKRPTIFLQHGLEGSSAQWICNDPSHSAAFIFADHGFDVFLGNMRGNIYSNKHINLKSNEKKFWAFSFDQMIKYDIDALINKALEITKNDSLYYIGHSQGTLTLFGKLAIDPSFNKKIRMFFCLAPVCTVKYIKGSMKTLSLLLKPSMNLFFKVKPGNKMFPWPRWANEITTNFMKLWFVNELTSKSISGIFGPSSQEFDSKLLHIYIRQALQGTSSQNWKHWLQLVYSKTFQMYDYKSRKRNMEIYGQETAPIYDLTNVNVPIIFFYGMNDYLATEEDLKEYILPKLNKNSYFKVYKLESFNHVDFIWSKKAASDIYFPILYTVINDYFIKEGIFLFETDKEEVNV</sequence>
<keyword evidence="5" id="KW-0443">Lipid metabolism</keyword>
<evidence type="ECO:0000313" key="10">
    <source>
        <dbReference type="Proteomes" id="UP000038045"/>
    </source>
</evidence>
<keyword evidence="6" id="KW-0325">Glycoprotein</keyword>
<evidence type="ECO:0000256" key="4">
    <source>
        <dbReference type="ARBA" id="ARBA00022963"/>
    </source>
</evidence>
<dbReference type="PANTHER" id="PTHR11005">
    <property type="entry name" value="LYSOSOMAL ACID LIPASE-RELATED"/>
    <property type="match status" value="1"/>
</dbReference>
<keyword evidence="3 7" id="KW-0378">Hydrolase</keyword>
<keyword evidence="2" id="KW-0732">Signal</keyword>
<name>A0A0N5A518_PARTI</name>
<comment type="similarity">
    <text evidence="1 7">Belongs to the AB hydrolase superfamily. Lipase family.</text>
</comment>
<dbReference type="WBParaSite" id="PTRK_0001680200.1">
    <property type="protein sequence ID" value="PTRK_0001680200.1"/>
    <property type="gene ID" value="PTRK_0001680200"/>
</dbReference>
<feature type="domain" description="Partial AB-hydrolase lipase" evidence="9">
    <location>
        <begin position="4"/>
        <end position="65"/>
    </location>
</feature>
<feature type="active site" description="Nucleophile" evidence="8">
    <location>
        <position position="141"/>
    </location>
</feature>
<evidence type="ECO:0000256" key="2">
    <source>
        <dbReference type="ARBA" id="ARBA00022729"/>
    </source>
</evidence>
<dbReference type="InterPro" id="IPR029058">
    <property type="entry name" value="AB_hydrolase_fold"/>
</dbReference>
<dbReference type="SUPFAM" id="SSF53474">
    <property type="entry name" value="alpha/beta-Hydrolases"/>
    <property type="match status" value="1"/>
</dbReference>
<evidence type="ECO:0000256" key="5">
    <source>
        <dbReference type="ARBA" id="ARBA00023098"/>
    </source>
</evidence>
<evidence type="ECO:0000259" key="9">
    <source>
        <dbReference type="Pfam" id="PF04083"/>
    </source>
</evidence>
<dbReference type="InterPro" id="IPR025483">
    <property type="entry name" value="Lipase_euk"/>
</dbReference>